<name>A0A4C1YWD8_EUMVA</name>
<sequence length="83" mass="9474">MKKGGRREHHSDTKSVVYMMFTPTVILGLSYRIDVFETEKVRPLFDTVKSVASPGPESSTSEWPAARAHYPKMYNEKRAARTL</sequence>
<protein>
    <submittedName>
        <fullName evidence="1">Uncharacterized protein</fullName>
    </submittedName>
</protein>
<gene>
    <name evidence="1" type="ORF">EVAR_57847_1</name>
</gene>
<comment type="caution">
    <text evidence="1">The sequence shown here is derived from an EMBL/GenBank/DDBJ whole genome shotgun (WGS) entry which is preliminary data.</text>
</comment>
<keyword evidence="2" id="KW-1185">Reference proteome</keyword>
<reference evidence="1 2" key="1">
    <citation type="journal article" date="2019" name="Commun. Biol.">
        <title>The bagworm genome reveals a unique fibroin gene that provides high tensile strength.</title>
        <authorList>
            <person name="Kono N."/>
            <person name="Nakamura H."/>
            <person name="Ohtoshi R."/>
            <person name="Tomita M."/>
            <person name="Numata K."/>
            <person name="Arakawa K."/>
        </authorList>
    </citation>
    <scope>NUCLEOTIDE SEQUENCE [LARGE SCALE GENOMIC DNA]</scope>
</reference>
<evidence type="ECO:0000313" key="2">
    <source>
        <dbReference type="Proteomes" id="UP000299102"/>
    </source>
</evidence>
<accession>A0A4C1YWD8</accession>
<proteinExistence type="predicted"/>
<dbReference type="AlphaFoldDB" id="A0A4C1YWD8"/>
<dbReference type="EMBL" id="BGZK01001394">
    <property type="protein sequence ID" value="GBP78969.1"/>
    <property type="molecule type" value="Genomic_DNA"/>
</dbReference>
<dbReference type="Proteomes" id="UP000299102">
    <property type="component" value="Unassembled WGS sequence"/>
</dbReference>
<evidence type="ECO:0000313" key="1">
    <source>
        <dbReference type="EMBL" id="GBP78969.1"/>
    </source>
</evidence>
<organism evidence="1 2">
    <name type="scientific">Eumeta variegata</name>
    <name type="common">Bagworm moth</name>
    <name type="synonym">Eumeta japonica</name>
    <dbReference type="NCBI Taxonomy" id="151549"/>
    <lineage>
        <taxon>Eukaryota</taxon>
        <taxon>Metazoa</taxon>
        <taxon>Ecdysozoa</taxon>
        <taxon>Arthropoda</taxon>
        <taxon>Hexapoda</taxon>
        <taxon>Insecta</taxon>
        <taxon>Pterygota</taxon>
        <taxon>Neoptera</taxon>
        <taxon>Endopterygota</taxon>
        <taxon>Lepidoptera</taxon>
        <taxon>Glossata</taxon>
        <taxon>Ditrysia</taxon>
        <taxon>Tineoidea</taxon>
        <taxon>Psychidae</taxon>
        <taxon>Oiketicinae</taxon>
        <taxon>Eumeta</taxon>
    </lineage>
</organism>